<feature type="compositionally biased region" description="Pro residues" evidence="1">
    <location>
        <begin position="145"/>
        <end position="164"/>
    </location>
</feature>
<sequence length="266" mass="27074">MAFSAFVSAAFSSLQFTPLPAAPAVSSSSVSSLSHCYFQKASCCLDLKDLAASSRSSTGSPLPRPHPRTAAARPLDPAPPPFRPAPRWSSATAPGGAEAGLHRQDELARSSKRRAGRSSNPTPPPPAIAPGGAAGERARWRQRPDPQPSFWPRRAPPAAVPAPTGPLRRPIGSTSSTASLVGLELRGGSAATAGSAGLPPPSSSLCSAAPPGRASLPRHLAALPCCAPAVRPCAPPRRVSLAAARRAGGRRATPFCSGFRGGTRGA</sequence>
<keyword evidence="3" id="KW-1185">Reference proteome</keyword>
<reference evidence="2" key="1">
    <citation type="submission" date="2020-05" db="EMBL/GenBank/DDBJ databases">
        <title>WGS assembly of Panicum virgatum.</title>
        <authorList>
            <person name="Lovell J.T."/>
            <person name="Jenkins J."/>
            <person name="Shu S."/>
            <person name="Juenger T.E."/>
            <person name="Schmutz J."/>
        </authorList>
    </citation>
    <scope>NUCLEOTIDE SEQUENCE</scope>
    <source>
        <strain evidence="2">AP13</strain>
    </source>
</reference>
<evidence type="ECO:0000313" key="2">
    <source>
        <dbReference type="EMBL" id="KAG2560064.1"/>
    </source>
</evidence>
<organism evidence="2 3">
    <name type="scientific">Panicum virgatum</name>
    <name type="common">Blackwell switchgrass</name>
    <dbReference type="NCBI Taxonomy" id="38727"/>
    <lineage>
        <taxon>Eukaryota</taxon>
        <taxon>Viridiplantae</taxon>
        <taxon>Streptophyta</taxon>
        <taxon>Embryophyta</taxon>
        <taxon>Tracheophyta</taxon>
        <taxon>Spermatophyta</taxon>
        <taxon>Magnoliopsida</taxon>
        <taxon>Liliopsida</taxon>
        <taxon>Poales</taxon>
        <taxon>Poaceae</taxon>
        <taxon>PACMAD clade</taxon>
        <taxon>Panicoideae</taxon>
        <taxon>Panicodae</taxon>
        <taxon>Paniceae</taxon>
        <taxon>Panicinae</taxon>
        <taxon>Panicum</taxon>
        <taxon>Panicum sect. Hiantes</taxon>
    </lineage>
</organism>
<dbReference type="Proteomes" id="UP000823388">
    <property type="component" value="Chromosome 8K"/>
</dbReference>
<name>A0A8T0PPJ2_PANVG</name>
<feature type="region of interest" description="Disordered" evidence="1">
    <location>
        <begin position="54"/>
        <end position="213"/>
    </location>
</feature>
<comment type="caution">
    <text evidence="2">The sequence shown here is derived from an EMBL/GenBank/DDBJ whole genome shotgun (WGS) entry which is preliminary data.</text>
</comment>
<feature type="compositionally biased region" description="Low complexity" evidence="1">
    <location>
        <begin position="187"/>
        <end position="212"/>
    </location>
</feature>
<gene>
    <name evidence="2" type="ORF">PVAP13_8KG028151</name>
</gene>
<dbReference type="AlphaFoldDB" id="A0A8T0PPJ2"/>
<dbReference type="EMBL" id="CM029051">
    <property type="protein sequence ID" value="KAG2560064.1"/>
    <property type="molecule type" value="Genomic_DNA"/>
</dbReference>
<feature type="compositionally biased region" description="Basic and acidic residues" evidence="1">
    <location>
        <begin position="100"/>
        <end position="109"/>
    </location>
</feature>
<protein>
    <submittedName>
        <fullName evidence="2">Uncharacterized protein</fullName>
    </submittedName>
</protein>
<proteinExistence type="predicted"/>
<accession>A0A8T0PPJ2</accession>
<evidence type="ECO:0000256" key="1">
    <source>
        <dbReference type="SAM" id="MobiDB-lite"/>
    </source>
</evidence>
<evidence type="ECO:0000313" key="3">
    <source>
        <dbReference type="Proteomes" id="UP000823388"/>
    </source>
</evidence>